<evidence type="ECO:0000256" key="10">
    <source>
        <dbReference type="ARBA" id="ARBA00022778"/>
    </source>
</evidence>
<evidence type="ECO:0000256" key="11">
    <source>
        <dbReference type="ARBA" id="ARBA00022840"/>
    </source>
</evidence>
<evidence type="ECO:0000256" key="15">
    <source>
        <dbReference type="ARBA" id="ARBA00023166"/>
    </source>
</evidence>
<keyword evidence="9" id="KW-0418">Kinase</keyword>
<evidence type="ECO:0000313" key="19">
    <source>
        <dbReference type="Proteomes" id="UP000502823"/>
    </source>
</evidence>
<evidence type="ECO:0000313" key="18">
    <source>
        <dbReference type="EMBL" id="GFG29735.1"/>
    </source>
</evidence>
<evidence type="ECO:0000256" key="16">
    <source>
        <dbReference type="ARBA" id="ARBA00023221"/>
    </source>
</evidence>
<proteinExistence type="predicted"/>
<keyword evidence="13" id="KW-0756">Sterol biosynthesis</keyword>
<name>A0A6L2PGM5_COPFO</name>
<keyword evidence="11" id="KW-0067">ATP-binding</keyword>
<evidence type="ECO:0000256" key="13">
    <source>
        <dbReference type="ARBA" id="ARBA00023011"/>
    </source>
</evidence>
<evidence type="ECO:0000256" key="6">
    <source>
        <dbReference type="ARBA" id="ARBA00022548"/>
    </source>
</evidence>
<evidence type="ECO:0000256" key="2">
    <source>
        <dbReference type="ARBA" id="ARBA00005017"/>
    </source>
</evidence>
<dbReference type="PANTHER" id="PTHR13101:SF1">
    <property type="entry name" value="PHOSPHOMEVALONATE KINASE"/>
    <property type="match status" value="1"/>
</dbReference>
<keyword evidence="19" id="KW-1185">Reference proteome</keyword>
<dbReference type="UniPathway" id="UPA00057">
    <property type="reaction ID" value="UER00099"/>
</dbReference>
<evidence type="ECO:0000256" key="12">
    <source>
        <dbReference type="ARBA" id="ARBA00022955"/>
    </source>
</evidence>
<evidence type="ECO:0000256" key="4">
    <source>
        <dbReference type="ARBA" id="ARBA00022490"/>
    </source>
</evidence>
<dbReference type="PANTHER" id="PTHR13101">
    <property type="entry name" value="PHOSPHOMEVALONATE KINASE"/>
    <property type="match status" value="1"/>
</dbReference>
<keyword evidence="6" id="KW-0153">Cholesterol metabolism</keyword>
<dbReference type="GO" id="GO:0019287">
    <property type="term" value="P:isopentenyl diphosphate biosynthetic process, mevalonate pathway"/>
    <property type="evidence" value="ECO:0007669"/>
    <property type="project" value="UniProtKB-UniPathway"/>
</dbReference>
<dbReference type="OrthoDB" id="2401875at2759"/>
<protein>
    <recommendedName>
        <fullName evidence="17">Phosphomevalonate kinase</fullName>
        <ecNumber evidence="3">2.7.4.2</ecNumber>
    </recommendedName>
</protein>
<comment type="pathway">
    <text evidence="2">Isoprenoid biosynthesis; isopentenyl diphosphate biosynthesis via mevalonate pathway; isopentenyl diphosphate from (R)-mevalonate: step 2/3.</text>
</comment>
<keyword evidence="8" id="KW-0547">Nucleotide-binding</keyword>
<evidence type="ECO:0000256" key="7">
    <source>
        <dbReference type="ARBA" id="ARBA00022679"/>
    </source>
</evidence>
<evidence type="ECO:0000256" key="5">
    <source>
        <dbReference type="ARBA" id="ARBA00022516"/>
    </source>
</evidence>
<dbReference type="FunCoup" id="A0A6L2PGM5">
    <property type="interactions" value="554"/>
</dbReference>
<evidence type="ECO:0000256" key="3">
    <source>
        <dbReference type="ARBA" id="ARBA00012958"/>
    </source>
</evidence>
<dbReference type="GO" id="GO:0005829">
    <property type="term" value="C:cytosol"/>
    <property type="evidence" value="ECO:0007669"/>
    <property type="project" value="UniProtKB-SubCell"/>
</dbReference>
<dbReference type="Gene3D" id="3.40.50.300">
    <property type="entry name" value="P-loop containing nucleotide triphosphate hydrolases"/>
    <property type="match status" value="1"/>
</dbReference>
<keyword evidence="10" id="KW-0152">Cholesterol biosynthesis</keyword>
<evidence type="ECO:0000256" key="8">
    <source>
        <dbReference type="ARBA" id="ARBA00022741"/>
    </source>
</evidence>
<evidence type="ECO:0000256" key="9">
    <source>
        <dbReference type="ARBA" id="ARBA00022777"/>
    </source>
</evidence>
<gene>
    <name evidence="18" type="ORF">Cfor_03314</name>
</gene>
<keyword evidence="16" id="KW-0753">Steroid metabolism</keyword>
<accession>A0A6L2PGM5</accession>
<reference evidence="19" key="1">
    <citation type="submission" date="2020-01" db="EMBL/GenBank/DDBJ databases">
        <title>Draft genome sequence of the Termite Coptotermes fromosanus.</title>
        <authorList>
            <person name="Itakura S."/>
            <person name="Yosikawa Y."/>
            <person name="Umezawa K."/>
        </authorList>
    </citation>
    <scope>NUCLEOTIDE SEQUENCE [LARGE SCALE GENOMIC DNA]</scope>
</reference>
<dbReference type="GO" id="GO:0004631">
    <property type="term" value="F:phosphomevalonate kinase activity"/>
    <property type="evidence" value="ECO:0007669"/>
    <property type="project" value="UniProtKB-EC"/>
</dbReference>
<keyword evidence="4" id="KW-0963">Cytoplasm</keyword>
<dbReference type="GO" id="GO:0005524">
    <property type="term" value="F:ATP binding"/>
    <property type="evidence" value="ECO:0007669"/>
    <property type="project" value="UniProtKB-KW"/>
</dbReference>
<dbReference type="EMBL" id="BLKM01003820">
    <property type="protein sequence ID" value="GFG29735.1"/>
    <property type="molecule type" value="Genomic_DNA"/>
</dbReference>
<keyword evidence="15" id="KW-1207">Sterol metabolism</keyword>
<evidence type="ECO:0000256" key="1">
    <source>
        <dbReference type="ARBA" id="ARBA00004514"/>
    </source>
</evidence>
<comment type="subcellular location">
    <subcellularLocation>
        <location evidence="1">Cytoplasm</location>
        <location evidence="1">Cytosol</location>
    </subcellularLocation>
</comment>
<dbReference type="InterPro" id="IPR005919">
    <property type="entry name" value="Pmev_kin_anim"/>
</dbReference>
<keyword evidence="14" id="KW-0443">Lipid metabolism</keyword>
<evidence type="ECO:0000256" key="17">
    <source>
        <dbReference type="ARBA" id="ARBA00034549"/>
    </source>
</evidence>
<comment type="caution">
    <text evidence="18">The sequence shown here is derived from an EMBL/GenBank/DDBJ whole genome shotgun (WGS) entry which is preliminary data.</text>
</comment>
<dbReference type="EC" id="2.7.4.2" evidence="3"/>
<keyword evidence="12" id="KW-0752">Steroid biosynthesis</keyword>
<dbReference type="Pfam" id="PF04275">
    <property type="entry name" value="P-mevalo_kinase"/>
    <property type="match status" value="1"/>
</dbReference>
<dbReference type="Proteomes" id="UP000502823">
    <property type="component" value="Unassembled WGS sequence"/>
</dbReference>
<evidence type="ECO:0000256" key="14">
    <source>
        <dbReference type="ARBA" id="ARBA00023098"/>
    </source>
</evidence>
<dbReference type="GO" id="GO:0006695">
    <property type="term" value="P:cholesterol biosynthetic process"/>
    <property type="evidence" value="ECO:0007669"/>
    <property type="project" value="UniProtKB-KW"/>
</dbReference>
<dbReference type="InParanoid" id="A0A6L2PGM5"/>
<organism evidence="18 19">
    <name type="scientific">Coptotermes formosanus</name>
    <name type="common">Formosan subterranean termite</name>
    <dbReference type="NCBI Taxonomy" id="36987"/>
    <lineage>
        <taxon>Eukaryota</taxon>
        <taxon>Metazoa</taxon>
        <taxon>Ecdysozoa</taxon>
        <taxon>Arthropoda</taxon>
        <taxon>Hexapoda</taxon>
        <taxon>Insecta</taxon>
        <taxon>Pterygota</taxon>
        <taxon>Neoptera</taxon>
        <taxon>Polyneoptera</taxon>
        <taxon>Dictyoptera</taxon>
        <taxon>Blattodea</taxon>
        <taxon>Blattoidea</taxon>
        <taxon>Termitoidae</taxon>
        <taxon>Rhinotermitidae</taxon>
        <taxon>Coptotermes</taxon>
    </lineage>
</organism>
<sequence>MIKISAPIKSHWAEEHDLHFEELMGAGEYKETHRQDMIKWSEQIRQKDYGYFCQAAVEMFDAHKKPVWIVSDTRRHTDLKWFRENYGTAVKTVRVLADHDVRKQRGWVFTAGVDDAETECDLDEVTEWDWRIVNNGSDSELEDEMQNILSWVDSTLKSQH</sequence>
<keyword evidence="7" id="KW-0808">Transferase</keyword>
<keyword evidence="5" id="KW-0444">Lipid biosynthesis</keyword>
<dbReference type="AlphaFoldDB" id="A0A6L2PGM5"/>
<dbReference type="InterPro" id="IPR027417">
    <property type="entry name" value="P-loop_NTPase"/>
</dbReference>